<dbReference type="Proteomes" id="UP000184041">
    <property type="component" value="Unassembled WGS sequence"/>
</dbReference>
<evidence type="ECO:0008006" key="5">
    <source>
        <dbReference type="Google" id="ProtNLM"/>
    </source>
</evidence>
<evidence type="ECO:0000256" key="1">
    <source>
        <dbReference type="SAM" id="MobiDB-lite"/>
    </source>
</evidence>
<dbReference type="EMBL" id="FQUS01000018">
    <property type="protein sequence ID" value="SHG07982.1"/>
    <property type="molecule type" value="Genomic_DNA"/>
</dbReference>
<sequence length="339" mass="39449">MINTHISKIILLLVLWLSVGFTQNSRAQTVREYAPADTLEVGDTFDLSITLNRDREYDDIIFPDSSSLPSDNFEVRSRSQFKVSSYKDSVHYQLQFFGTADTTLPELPVLLVQDEDTTTLYTNPVPIHFRSVLARDDESFRPLKPIYDFALAWWPYILAFILLCVAAYFLQRYFTKKGDQPAPEPATFTPVPFENPLRILQHDIGRLEDAELTTHEDFKEFYIDLGDAIRRYFEDLHHIPALESTSREILQALRARSIDSDLIDETRTVLQEADMVKFAKFTPTTEQAERALRKAQDFVQRAKEIDGPRVEHLRREHQSRMEAERERFEQKQNRAEVNA</sequence>
<reference evidence="3 4" key="1">
    <citation type="submission" date="2016-11" db="EMBL/GenBank/DDBJ databases">
        <authorList>
            <person name="Jaros S."/>
            <person name="Januszkiewicz K."/>
            <person name="Wedrychowicz H."/>
        </authorList>
    </citation>
    <scope>NUCLEOTIDE SEQUENCE [LARGE SCALE GENOMIC DNA]</scope>
    <source>
        <strain evidence="3 4">DSM 21986</strain>
    </source>
</reference>
<feature type="region of interest" description="Disordered" evidence="1">
    <location>
        <begin position="306"/>
        <end position="339"/>
    </location>
</feature>
<keyword evidence="4" id="KW-1185">Reference proteome</keyword>
<evidence type="ECO:0000313" key="4">
    <source>
        <dbReference type="Proteomes" id="UP000184041"/>
    </source>
</evidence>
<dbReference type="RefSeq" id="WP_073066505.1">
    <property type="nucleotide sequence ID" value="NZ_FQUS01000018.1"/>
</dbReference>
<gene>
    <name evidence="3" type="ORF">SAMN05443144_11854</name>
</gene>
<feature type="transmembrane region" description="Helical" evidence="2">
    <location>
        <begin position="151"/>
        <end position="170"/>
    </location>
</feature>
<dbReference type="AlphaFoldDB" id="A0A1M5GX18"/>
<keyword evidence="2" id="KW-0472">Membrane</keyword>
<organism evidence="3 4">
    <name type="scientific">Fodinibius roseus</name>
    <dbReference type="NCBI Taxonomy" id="1194090"/>
    <lineage>
        <taxon>Bacteria</taxon>
        <taxon>Pseudomonadati</taxon>
        <taxon>Balneolota</taxon>
        <taxon>Balneolia</taxon>
        <taxon>Balneolales</taxon>
        <taxon>Balneolaceae</taxon>
        <taxon>Fodinibius</taxon>
    </lineage>
</organism>
<evidence type="ECO:0000313" key="3">
    <source>
        <dbReference type="EMBL" id="SHG07982.1"/>
    </source>
</evidence>
<keyword evidence="2" id="KW-1133">Transmembrane helix</keyword>
<protein>
    <recommendedName>
        <fullName evidence="5">Oxygen tolerance</fullName>
    </recommendedName>
</protein>
<accession>A0A1M5GX18</accession>
<name>A0A1M5GX18_9BACT</name>
<dbReference type="STRING" id="1194090.SAMN05443144_11854"/>
<dbReference type="OrthoDB" id="9807384at2"/>
<proteinExistence type="predicted"/>
<evidence type="ECO:0000256" key="2">
    <source>
        <dbReference type="SAM" id="Phobius"/>
    </source>
</evidence>
<keyword evidence="2" id="KW-0812">Transmembrane</keyword>